<reference evidence="1" key="1">
    <citation type="submission" date="2014-12" db="EMBL/GenBank/DDBJ databases">
        <title>Insight into the proteome of Arion vulgaris.</title>
        <authorList>
            <person name="Aradska J."/>
            <person name="Bulat T."/>
            <person name="Smidak R."/>
            <person name="Sarate P."/>
            <person name="Gangsoo J."/>
            <person name="Sialana F."/>
            <person name="Bilban M."/>
            <person name="Lubec G."/>
        </authorList>
    </citation>
    <scope>NUCLEOTIDE SEQUENCE</scope>
    <source>
        <tissue evidence="1">Skin</tissue>
    </source>
</reference>
<accession>A0A0B6ZME0</accession>
<gene>
    <name evidence="1" type="primary">ORF68623</name>
</gene>
<feature type="non-terminal residue" evidence="1">
    <location>
        <position position="1"/>
    </location>
</feature>
<organism evidence="1">
    <name type="scientific">Arion vulgaris</name>
    <dbReference type="NCBI Taxonomy" id="1028688"/>
    <lineage>
        <taxon>Eukaryota</taxon>
        <taxon>Metazoa</taxon>
        <taxon>Spiralia</taxon>
        <taxon>Lophotrochozoa</taxon>
        <taxon>Mollusca</taxon>
        <taxon>Gastropoda</taxon>
        <taxon>Heterobranchia</taxon>
        <taxon>Euthyneura</taxon>
        <taxon>Panpulmonata</taxon>
        <taxon>Eupulmonata</taxon>
        <taxon>Stylommatophora</taxon>
        <taxon>Helicina</taxon>
        <taxon>Arionoidea</taxon>
        <taxon>Arionidae</taxon>
        <taxon>Arion</taxon>
    </lineage>
</organism>
<name>A0A0B6ZME0_9EUPU</name>
<feature type="non-terminal residue" evidence="1">
    <location>
        <position position="84"/>
    </location>
</feature>
<sequence length="84" mass="9857">NKVSFMLRRNQLFLTFNMLSKLYERHSKVPYRADGFSECDIAPTVKETFEIGKKAKQKRSNGKELISLYRVPMQCQSLQGKQRI</sequence>
<dbReference type="AlphaFoldDB" id="A0A0B6ZME0"/>
<proteinExistence type="predicted"/>
<dbReference type="EMBL" id="HACG01022156">
    <property type="protein sequence ID" value="CEK69021.1"/>
    <property type="molecule type" value="Transcribed_RNA"/>
</dbReference>
<evidence type="ECO:0000313" key="1">
    <source>
        <dbReference type="EMBL" id="CEK69021.1"/>
    </source>
</evidence>
<protein>
    <submittedName>
        <fullName evidence="1">Uncharacterized protein</fullName>
    </submittedName>
</protein>